<proteinExistence type="predicted"/>
<organism evidence="3 4">
    <name type="scientific">Haliscomenobacter hydrossis (strain ATCC 27775 / DSM 1100 / LMG 10767 / O)</name>
    <dbReference type="NCBI Taxonomy" id="760192"/>
    <lineage>
        <taxon>Bacteria</taxon>
        <taxon>Pseudomonadati</taxon>
        <taxon>Bacteroidota</taxon>
        <taxon>Saprospiria</taxon>
        <taxon>Saprospirales</taxon>
        <taxon>Haliscomenobacteraceae</taxon>
        <taxon>Haliscomenobacter</taxon>
    </lineage>
</organism>
<evidence type="ECO:0000313" key="4">
    <source>
        <dbReference type="Proteomes" id="UP000008461"/>
    </source>
</evidence>
<evidence type="ECO:0000313" key="3">
    <source>
        <dbReference type="EMBL" id="AEE50695.1"/>
    </source>
</evidence>
<dbReference type="KEGG" id="hhy:Halhy_2829"/>
<dbReference type="Proteomes" id="UP000008461">
    <property type="component" value="Chromosome"/>
</dbReference>
<evidence type="ECO:0000259" key="2">
    <source>
        <dbReference type="Pfam" id="PF19313"/>
    </source>
</evidence>
<accession>F4L336</accession>
<dbReference type="OrthoDB" id="9786766at2"/>
<feature type="domain" description="DUF5916" evidence="2">
    <location>
        <begin position="240"/>
        <end position="662"/>
    </location>
</feature>
<dbReference type="Gene3D" id="2.60.40.1190">
    <property type="match status" value="1"/>
</dbReference>
<keyword evidence="4" id="KW-1185">Reference proteome</keyword>
<dbReference type="InterPro" id="IPR010502">
    <property type="entry name" value="Carb-bd_dom_fam9"/>
</dbReference>
<dbReference type="EMBL" id="CP002691">
    <property type="protein sequence ID" value="AEE50695.1"/>
    <property type="molecule type" value="Genomic_DNA"/>
</dbReference>
<name>F4L336_HALH1</name>
<dbReference type="Pfam" id="PF19313">
    <property type="entry name" value="DUF5916"/>
    <property type="match status" value="1"/>
</dbReference>
<dbReference type="Pfam" id="PF06452">
    <property type="entry name" value="CBM9_1"/>
    <property type="match status" value="1"/>
</dbReference>
<protein>
    <recommendedName>
        <fullName evidence="5">Membrane associated hydrolase</fullName>
    </recommendedName>
</protein>
<dbReference type="AlphaFoldDB" id="F4L336"/>
<gene>
    <name evidence="3" type="ordered locus">Halhy_2829</name>
</gene>
<dbReference type="GO" id="GO:0004553">
    <property type="term" value="F:hydrolase activity, hydrolyzing O-glycosyl compounds"/>
    <property type="evidence" value="ECO:0007669"/>
    <property type="project" value="InterPro"/>
</dbReference>
<dbReference type="HOGENOM" id="CLU_016090_1_0_10"/>
<dbReference type="CDD" id="cd09618">
    <property type="entry name" value="CBM9_like_2"/>
    <property type="match status" value="1"/>
</dbReference>
<dbReference type="STRING" id="760192.Halhy_2829"/>
<dbReference type="InterPro" id="IPR045670">
    <property type="entry name" value="DUF5916"/>
</dbReference>
<feature type="domain" description="Carbohydrate-binding" evidence="1">
    <location>
        <begin position="42"/>
        <end position="189"/>
    </location>
</feature>
<dbReference type="GO" id="GO:0030246">
    <property type="term" value="F:carbohydrate binding"/>
    <property type="evidence" value="ECO:0007669"/>
    <property type="project" value="InterPro"/>
</dbReference>
<dbReference type="eggNOG" id="COG2091">
    <property type="taxonomic scope" value="Bacteria"/>
</dbReference>
<dbReference type="GO" id="GO:0016052">
    <property type="term" value="P:carbohydrate catabolic process"/>
    <property type="evidence" value="ECO:0007669"/>
    <property type="project" value="InterPro"/>
</dbReference>
<reference evidence="3 4" key="1">
    <citation type="journal article" date="2011" name="Stand. Genomic Sci.">
        <title>Complete genome sequence of Haliscomenobacter hydrossis type strain (O).</title>
        <authorList>
            <consortium name="US DOE Joint Genome Institute (JGI-PGF)"/>
            <person name="Daligault H."/>
            <person name="Lapidus A."/>
            <person name="Zeytun A."/>
            <person name="Nolan M."/>
            <person name="Lucas S."/>
            <person name="Del Rio T.G."/>
            <person name="Tice H."/>
            <person name="Cheng J.F."/>
            <person name="Tapia R."/>
            <person name="Han C."/>
            <person name="Goodwin L."/>
            <person name="Pitluck S."/>
            <person name="Liolios K."/>
            <person name="Pagani I."/>
            <person name="Ivanova N."/>
            <person name="Huntemann M."/>
            <person name="Mavromatis K."/>
            <person name="Mikhailova N."/>
            <person name="Pati A."/>
            <person name="Chen A."/>
            <person name="Palaniappan K."/>
            <person name="Land M."/>
            <person name="Hauser L."/>
            <person name="Brambilla E.M."/>
            <person name="Rohde M."/>
            <person name="Verbarg S."/>
            <person name="Goker M."/>
            <person name="Bristow J."/>
            <person name="Eisen J.A."/>
            <person name="Markowitz V."/>
            <person name="Hugenholtz P."/>
            <person name="Kyrpides N.C."/>
            <person name="Klenk H.P."/>
            <person name="Woyke T."/>
        </authorList>
    </citation>
    <scope>NUCLEOTIDE SEQUENCE [LARGE SCALE GENOMIC DNA]</scope>
    <source>
        <strain evidence="4">ATCC 27775 / DSM 1100 / LMG 10767 / O</strain>
    </source>
</reference>
<evidence type="ECO:0000259" key="1">
    <source>
        <dbReference type="Pfam" id="PF06452"/>
    </source>
</evidence>
<dbReference type="SUPFAM" id="SSF49344">
    <property type="entry name" value="CBD9-like"/>
    <property type="match status" value="1"/>
</dbReference>
<dbReference type="RefSeq" id="WP_013765242.1">
    <property type="nucleotide sequence ID" value="NC_015510.1"/>
</dbReference>
<sequence length="757" mass="86736">MKIAHFLSALGLLLTQNLYSQAPVSAEKHQLSIRKAKELIRLDGTLDESAWQEAQIAKDFFQNFPADTSLGNLKSEIRVTFDQNFLYIGAVLYQAQADYITTSLKRDFQSGTSDVFAVNIDPFSDKLNGFHFAVSPFNVQREGLIDNGANLTTDWDNKWYSEIQNHTDHWVVEIAIPFKTLRYRQTSGQNAWRINFVRFGLKQNEASTWAPVPRAFLPVNLAFTGALIWEDAPPQPGANVSFIPYVIGRTEKDFEFKIPTENKLNIGGDAKIAITPSLNLDLTLNPDFSQVDVDRQITNLSRFELFFPERRQFFLENEDLFGRFGFPDTRPFFSRRVGLTNGSIRKVTTEGDTVSVTRNLNVPIKAGMRLSGKLDKNWRIGLLNMQTGQVSALNQGPANYTTAVVQRKMFERSAFSAVFVNKENFSVNDQEKIQHNAGAYNRVAGLEYNLFSKDNKWEGEFYYHRSFSGKQKNDDAQSAAAFLGYFTQKWNVFSGIQYVGRDYRAEVGFVPRAGQFSMFNSTRYNIYPKKESWAKKVNVSGFNFDNNVTYNAPGYNLTDRSHQLGYFMEFPGNSSLELQVGQDYTYLFFPFDPTNSGGETLPEGAEFTYHTANLSYTSDFRKPFSYEINVGTGQYFNGNIFRVNGELVYRLQPYGVFALTYAYNDIHLPSPYNSASFWLIGPRTELSFSRSLFFSTFLQYNTQVNNVNINSRLQWRFRPVSDLFLVYTDNYFTDQFFQGPLVKNRALVLKMTYWLNL</sequence>
<evidence type="ECO:0008006" key="5">
    <source>
        <dbReference type="Google" id="ProtNLM"/>
    </source>
</evidence>
<reference key="2">
    <citation type="submission" date="2011-04" db="EMBL/GenBank/DDBJ databases">
        <title>Complete sequence of chromosome of Haliscomenobacter hydrossis DSM 1100.</title>
        <authorList>
            <consortium name="US DOE Joint Genome Institute (JGI-PGF)"/>
            <person name="Lucas S."/>
            <person name="Han J."/>
            <person name="Lapidus A."/>
            <person name="Bruce D."/>
            <person name="Goodwin L."/>
            <person name="Pitluck S."/>
            <person name="Peters L."/>
            <person name="Kyrpides N."/>
            <person name="Mavromatis K."/>
            <person name="Ivanova N."/>
            <person name="Ovchinnikova G."/>
            <person name="Pagani I."/>
            <person name="Daligault H."/>
            <person name="Detter J.C."/>
            <person name="Han C."/>
            <person name="Land M."/>
            <person name="Hauser L."/>
            <person name="Markowitz V."/>
            <person name="Cheng J.-F."/>
            <person name="Hugenholtz P."/>
            <person name="Woyke T."/>
            <person name="Wu D."/>
            <person name="Verbarg S."/>
            <person name="Frueling A."/>
            <person name="Brambilla E."/>
            <person name="Klenk H.-P."/>
            <person name="Eisen J.A."/>
        </authorList>
    </citation>
    <scope>NUCLEOTIDE SEQUENCE</scope>
    <source>
        <strain>DSM 1100</strain>
    </source>
</reference>